<dbReference type="EMBL" id="WWVQ01000007">
    <property type="protein sequence ID" value="MZL32450.1"/>
    <property type="molecule type" value="Genomic_DNA"/>
</dbReference>
<comment type="caution">
    <text evidence="5">The sequence shown here is derived from an EMBL/GenBank/DDBJ whole genome shotgun (WGS) entry which is preliminary data.</text>
</comment>
<evidence type="ECO:0000256" key="3">
    <source>
        <dbReference type="ARBA" id="ARBA00023125"/>
    </source>
</evidence>
<accession>A0A6L8SYP9</accession>
<keyword evidence="3" id="KW-0238">DNA-binding</keyword>
<dbReference type="AlphaFoldDB" id="A0A6L8SYP9"/>
<dbReference type="Proteomes" id="UP000477285">
    <property type="component" value="Unassembled WGS sequence"/>
</dbReference>
<dbReference type="Gene3D" id="3.90.220.20">
    <property type="entry name" value="DNA methylase specificity domains"/>
    <property type="match status" value="1"/>
</dbReference>
<organism evidence="5 6">
    <name type="scientific">Blautia wexlerae</name>
    <dbReference type="NCBI Taxonomy" id="418240"/>
    <lineage>
        <taxon>Bacteria</taxon>
        <taxon>Bacillati</taxon>
        <taxon>Bacillota</taxon>
        <taxon>Clostridia</taxon>
        <taxon>Lachnospirales</taxon>
        <taxon>Lachnospiraceae</taxon>
        <taxon>Blautia</taxon>
    </lineage>
</organism>
<dbReference type="InterPro" id="IPR052021">
    <property type="entry name" value="Type-I_RS_S_subunit"/>
</dbReference>
<dbReference type="RefSeq" id="WP_161233451.1">
    <property type="nucleotide sequence ID" value="NZ_JAAIPB010000027.1"/>
</dbReference>
<dbReference type="InterPro" id="IPR044946">
    <property type="entry name" value="Restrct_endonuc_typeI_TRD_sf"/>
</dbReference>
<protein>
    <recommendedName>
        <fullName evidence="4">Type I restriction modification DNA specificity domain-containing protein</fullName>
    </recommendedName>
</protein>
<evidence type="ECO:0000313" key="6">
    <source>
        <dbReference type="Proteomes" id="UP000477285"/>
    </source>
</evidence>
<feature type="domain" description="Type I restriction modification DNA specificity" evidence="4">
    <location>
        <begin position="42"/>
        <end position="185"/>
    </location>
</feature>
<dbReference type="GO" id="GO:0003677">
    <property type="term" value="F:DNA binding"/>
    <property type="evidence" value="ECO:0007669"/>
    <property type="project" value="UniProtKB-KW"/>
</dbReference>
<sequence>MNARFVEMFGDPATNPMRWSETTIGDECFYIKDGPHKSLPDIGKENGGHPFISVRNIVNGYIDFSTARYISDEDYANAIKKCHPEKGDMLYSKGGTTGIAKLIDIDEEFANWVHVAVLKFDKSKLNGIFFENMLNGDYCFEQSQRLTKGIANRDLVLSAMAQIKMYRPPMEIQKQFADFVNQVDKSKLYKISTLQFPCIPG</sequence>
<evidence type="ECO:0000259" key="4">
    <source>
        <dbReference type="Pfam" id="PF01420"/>
    </source>
</evidence>
<reference evidence="5 6" key="1">
    <citation type="journal article" date="2019" name="Nat. Med.">
        <title>A library of human gut bacterial isolates paired with longitudinal multiomics data enables mechanistic microbiome research.</title>
        <authorList>
            <person name="Poyet M."/>
            <person name="Groussin M."/>
            <person name="Gibbons S.M."/>
            <person name="Avila-Pacheco J."/>
            <person name="Jiang X."/>
            <person name="Kearney S.M."/>
            <person name="Perrotta A.R."/>
            <person name="Berdy B."/>
            <person name="Zhao S."/>
            <person name="Lieberman T.D."/>
            <person name="Swanson P.K."/>
            <person name="Smith M."/>
            <person name="Roesemann S."/>
            <person name="Alexander J.E."/>
            <person name="Rich S.A."/>
            <person name="Livny J."/>
            <person name="Vlamakis H."/>
            <person name="Clish C."/>
            <person name="Bullock K."/>
            <person name="Deik A."/>
            <person name="Scott J."/>
            <person name="Pierce K.A."/>
            <person name="Xavier R.J."/>
            <person name="Alm E.J."/>
        </authorList>
    </citation>
    <scope>NUCLEOTIDE SEQUENCE [LARGE SCALE GENOMIC DNA]</scope>
    <source>
        <strain evidence="5 6">BIOML-A1</strain>
    </source>
</reference>
<dbReference type="Pfam" id="PF01420">
    <property type="entry name" value="Methylase_S"/>
    <property type="match status" value="1"/>
</dbReference>
<comment type="similarity">
    <text evidence="1">Belongs to the type-I restriction system S methylase family.</text>
</comment>
<dbReference type="PANTHER" id="PTHR30408">
    <property type="entry name" value="TYPE-1 RESTRICTION ENZYME ECOKI SPECIFICITY PROTEIN"/>
    <property type="match status" value="1"/>
</dbReference>
<dbReference type="GO" id="GO:0009307">
    <property type="term" value="P:DNA restriction-modification system"/>
    <property type="evidence" value="ECO:0007669"/>
    <property type="project" value="UniProtKB-KW"/>
</dbReference>
<evidence type="ECO:0000256" key="2">
    <source>
        <dbReference type="ARBA" id="ARBA00022747"/>
    </source>
</evidence>
<dbReference type="SUPFAM" id="SSF116734">
    <property type="entry name" value="DNA methylase specificity domain"/>
    <property type="match status" value="1"/>
</dbReference>
<proteinExistence type="inferred from homology"/>
<gene>
    <name evidence="5" type="ORF">GT728_04355</name>
</gene>
<evidence type="ECO:0000313" key="5">
    <source>
        <dbReference type="EMBL" id="MZL32450.1"/>
    </source>
</evidence>
<evidence type="ECO:0000256" key="1">
    <source>
        <dbReference type="ARBA" id="ARBA00010923"/>
    </source>
</evidence>
<name>A0A6L8SYP9_9FIRM</name>
<dbReference type="PANTHER" id="PTHR30408:SF12">
    <property type="entry name" value="TYPE I RESTRICTION ENZYME MJAVIII SPECIFICITY SUBUNIT"/>
    <property type="match status" value="1"/>
</dbReference>
<keyword evidence="2" id="KW-0680">Restriction system</keyword>
<dbReference type="InterPro" id="IPR000055">
    <property type="entry name" value="Restrct_endonuc_typeI_TRD"/>
</dbReference>